<sequence length="264" mass="29411">MGAELRLTGRRRGTVGERFTGDPPAQFARVLGQLPSAGRPPDQGIEQADGDRVRLRRPRHQQRLPHAGRFAVRDEVARRHSGSGYDGDNRQRFVGFVENYGNSAGVLVHLDGGRRFRIARQVVDDTGDHDSRRLSSGGPQIDGDLLRYGGSAFPGHRLRAIDSFRYDRNSGQQSDNRADRDNPNASLDVYARPLSRNGNELAGIGSKSGQPRPDIALIYGLETQLSFGLFRRLLRFPLPPHVPLFRWRDDRPISSDKAEANVTN</sequence>
<protein>
    <submittedName>
        <fullName evidence="2">Uncharacterized protein</fullName>
    </submittedName>
</protein>
<proteinExistence type="predicted"/>
<organism evidence="2 3">
    <name type="scientific">Acrocarpospora pleiomorpha</name>
    <dbReference type="NCBI Taxonomy" id="90975"/>
    <lineage>
        <taxon>Bacteria</taxon>
        <taxon>Bacillati</taxon>
        <taxon>Actinomycetota</taxon>
        <taxon>Actinomycetes</taxon>
        <taxon>Streptosporangiales</taxon>
        <taxon>Streptosporangiaceae</taxon>
        <taxon>Acrocarpospora</taxon>
    </lineage>
</organism>
<accession>A0A5M3XK00</accession>
<feature type="region of interest" description="Disordered" evidence="1">
    <location>
        <begin position="1"/>
        <end position="23"/>
    </location>
</feature>
<keyword evidence="3" id="KW-1185">Reference proteome</keyword>
<gene>
    <name evidence="2" type="ORF">Aple_033550</name>
</gene>
<comment type="caution">
    <text evidence="2">The sequence shown here is derived from an EMBL/GenBank/DDBJ whole genome shotgun (WGS) entry which is preliminary data.</text>
</comment>
<dbReference type="AlphaFoldDB" id="A0A5M3XK00"/>
<feature type="region of interest" description="Disordered" evidence="1">
    <location>
        <begin position="126"/>
        <end position="146"/>
    </location>
</feature>
<name>A0A5M3XK00_9ACTN</name>
<feature type="region of interest" description="Disordered" evidence="1">
    <location>
        <begin position="164"/>
        <end position="186"/>
    </location>
</feature>
<dbReference type="Proteomes" id="UP000377595">
    <property type="component" value="Unassembled WGS sequence"/>
</dbReference>
<evidence type="ECO:0000313" key="2">
    <source>
        <dbReference type="EMBL" id="GES20459.1"/>
    </source>
</evidence>
<dbReference type="EMBL" id="BLAF01000016">
    <property type="protein sequence ID" value="GES20459.1"/>
    <property type="molecule type" value="Genomic_DNA"/>
</dbReference>
<reference evidence="2 3" key="1">
    <citation type="submission" date="2019-10" db="EMBL/GenBank/DDBJ databases">
        <title>Whole genome shotgun sequence of Acrocarpospora pleiomorpha NBRC 16267.</title>
        <authorList>
            <person name="Ichikawa N."/>
            <person name="Kimura A."/>
            <person name="Kitahashi Y."/>
            <person name="Komaki H."/>
            <person name="Oguchi A."/>
        </authorList>
    </citation>
    <scope>NUCLEOTIDE SEQUENCE [LARGE SCALE GENOMIC DNA]</scope>
    <source>
        <strain evidence="2 3">NBRC 16267</strain>
    </source>
</reference>
<evidence type="ECO:0000256" key="1">
    <source>
        <dbReference type="SAM" id="MobiDB-lite"/>
    </source>
</evidence>
<evidence type="ECO:0000313" key="3">
    <source>
        <dbReference type="Proteomes" id="UP000377595"/>
    </source>
</evidence>